<evidence type="ECO:0000256" key="8">
    <source>
        <dbReference type="ARBA" id="ARBA00044198"/>
    </source>
</evidence>
<dbReference type="Pfam" id="PF01900">
    <property type="entry name" value="RNase_P_Rpp14"/>
    <property type="match status" value="1"/>
</dbReference>
<reference evidence="11" key="1">
    <citation type="submission" date="2015-01" db="EMBL/GenBank/DDBJ databases">
        <authorList>
            <person name="Durling Mikael"/>
        </authorList>
    </citation>
    <scope>NUCLEOTIDE SEQUENCE</scope>
</reference>
<evidence type="ECO:0000256" key="1">
    <source>
        <dbReference type="ARBA" id="ARBA00000928"/>
    </source>
</evidence>
<dbReference type="GO" id="GO:0030681">
    <property type="term" value="C:multimeric ribonuclease P complex"/>
    <property type="evidence" value="ECO:0007669"/>
    <property type="project" value="TreeGrafter"/>
</dbReference>
<dbReference type="GO" id="GO:0000460">
    <property type="term" value="P:maturation of 5.8S rRNA"/>
    <property type="evidence" value="ECO:0007669"/>
    <property type="project" value="UniProtKB-ARBA"/>
</dbReference>
<dbReference type="GO" id="GO:0000172">
    <property type="term" value="C:ribonuclease MRP complex"/>
    <property type="evidence" value="ECO:0007669"/>
    <property type="project" value="UniProtKB-ARBA"/>
</dbReference>
<evidence type="ECO:0000256" key="9">
    <source>
        <dbReference type="ARBA" id="ARBA00055200"/>
    </source>
</evidence>
<comment type="subcellular location">
    <subcellularLocation>
        <location evidence="2">Nucleus</location>
    </subcellularLocation>
</comment>
<sequence>MVRVKERYLLVNIIYPPTEGSRVGKSTTPNLVVQHQPTTENLTPGILVRALKSQVASLFGDYGAGCLESDMSVKYLSLATSTVIIRCSRDHYQMLWSALTFMGRVPTKDGSGRPCIFRVVRVSGTIRKAEEEAIRQAKQRLIEAKEASSPIPSSLAPGEPSRPDVILDAMGDSEDESMHDADD</sequence>
<proteinExistence type="inferred from homology"/>
<dbReference type="FunFam" id="3.30.70.3250:FF:000004">
    <property type="entry name" value="Ribonuclease P/MRP protein subunit POP5"/>
    <property type="match status" value="1"/>
</dbReference>
<keyword evidence="7" id="KW-0539">Nucleus</keyword>
<organism evidence="11">
    <name type="scientific">Bionectria ochroleuca</name>
    <name type="common">Gliocladium roseum</name>
    <dbReference type="NCBI Taxonomy" id="29856"/>
    <lineage>
        <taxon>Eukaryota</taxon>
        <taxon>Fungi</taxon>
        <taxon>Dikarya</taxon>
        <taxon>Ascomycota</taxon>
        <taxon>Pezizomycotina</taxon>
        <taxon>Sordariomycetes</taxon>
        <taxon>Hypocreomycetidae</taxon>
        <taxon>Hypocreales</taxon>
        <taxon>Bionectriaceae</taxon>
        <taxon>Clonostachys</taxon>
    </lineage>
</organism>
<dbReference type="EMBL" id="CDPU01000003">
    <property type="protein sequence ID" value="CEO45686.1"/>
    <property type="molecule type" value="Genomic_DNA"/>
</dbReference>
<dbReference type="SUPFAM" id="SSF160350">
    <property type="entry name" value="Rnp2-like"/>
    <property type="match status" value="1"/>
</dbReference>
<evidence type="ECO:0000256" key="4">
    <source>
        <dbReference type="ARBA" id="ARBA00012179"/>
    </source>
</evidence>
<dbReference type="GO" id="GO:0001682">
    <property type="term" value="P:tRNA 5'-leader removal"/>
    <property type="evidence" value="ECO:0007669"/>
    <property type="project" value="InterPro"/>
</dbReference>
<evidence type="ECO:0000256" key="6">
    <source>
        <dbReference type="ARBA" id="ARBA00022801"/>
    </source>
</evidence>
<keyword evidence="6" id="KW-0378">Hydrolase</keyword>
<comment type="function">
    <text evidence="9">Component of ribonuclease P, a protein complex that generates mature tRNA molecules by cleaving their 5'-ends. Also a component of RNase MRP, which cleaves pre-rRNA sequences.</text>
</comment>
<dbReference type="GO" id="GO:0005730">
    <property type="term" value="C:nucleolus"/>
    <property type="evidence" value="ECO:0007669"/>
    <property type="project" value="TreeGrafter"/>
</dbReference>
<dbReference type="PANTHER" id="PTHR15441">
    <property type="entry name" value="RIBONUCLEASE P PROTEIN SUBUNIT P14"/>
    <property type="match status" value="1"/>
</dbReference>
<dbReference type="Gene3D" id="3.30.70.3250">
    <property type="entry name" value="Ribonuclease P, Pop5 subunit"/>
    <property type="match status" value="1"/>
</dbReference>
<evidence type="ECO:0000256" key="10">
    <source>
        <dbReference type="SAM" id="MobiDB-lite"/>
    </source>
</evidence>
<evidence type="ECO:0000256" key="3">
    <source>
        <dbReference type="ARBA" id="ARBA00010800"/>
    </source>
</evidence>
<accession>A0A0B7JT56</accession>
<evidence type="ECO:0000256" key="7">
    <source>
        <dbReference type="ARBA" id="ARBA00023242"/>
    </source>
</evidence>
<gene>
    <name evidence="11" type="ORF">BN869_000001741_1</name>
</gene>
<evidence type="ECO:0000313" key="11">
    <source>
        <dbReference type="EMBL" id="CEO45686.1"/>
    </source>
</evidence>
<protein>
    <recommendedName>
        <fullName evidence="8">Ribonuclease P/MRP protein subunit POP5</fullName>
        <ecNumber evidence="4">3.1.26.5</ecNumber>
    </recommendedName>
</protein>
<dbReference type="InterPro" id="IPR002759">
    <property type="entry name" value="Pop5/Rpp14/Rnp2-like"/>
</dbReference>
<dbReference type="GO" id="GO:0033204">
    <property type="term" value="F:ribonuclease P RNA binding"/>
    <property type="evidence" value="ECO:0007669"/>
    <property type="project" value="TreeGrafter"/>
</dbReference>
<evidence type="ECO:0000256" key="5">
    <source>
        <dbReference type="ARBA" id="ARBA00022694"/>
    </source>
</evidence>
<comment type="catalytic activity">
    <reaction evidence="1">
        <text>Endonucleolytic cleavage of RNA, removing 5'-extranucleotides from tRNA precursor.</text>
        <dbReference type="EC" id="3.1.26.5"/>
    </reaction>
</comment>
<comment type="similarity">
    <text evidence="3">Belongs to the eukaryotic/archaeal RNase P protein component 2 family.</text>
</comment>
<dbReference type="EC" id="3.1.26.5" evidence="4"/>
<dbReference type="PANTHER" id="PTHR15441:SF2">
    <property type="entry name" value="RIBONUCLEASE P_MRP PROTEIN SUBUNIT POP5"/>
    <property type="match status" value="1"/>
</dbReference>
<feature type="region of interest" description="Disordered" evidence="10">
    <location>
        <begin position="141"/>
        <end position="183"/>
    </location>
</feature>
<dbReference type="AlphaFoldDB" id="A0A0B7JT56"/>
<dbReference type="InterPro" id="IPR038085">
    <property type="entry name" value="Rnp2-like_sf"/>
</dbReference>
<name>A0A0B7JT56_BIOOC</name>
<evidence type="ECO:0000256" key="2">
    <source>
        <dbReference type="ARBA" id="ARBA00004123"/>
    </source>
</evidence>
<keyword evidence="5" id="KW-0819">tRNA processing</keyword>
<dbReference type="GO" id="GO:0004526">
    <property type="term" value="F:ribonuclease P activity"/>
    <property type="evidence" value="ECO:0007669"/>
    <property type="project" value="UniProtKB-EC"/>
</dbReference>